<name>A0AAV9WRY6_9PEZI</name>
<dbReference type="Proteomes" id="UP001365542">
    <property type="component" value="Unassembled WGS sequence"/>
</dbReference>
<sequence length="217" mass="23499">MLSKILSALLLVTAAVANPVMIPRDVTCPNPTITTYSQYLATETVETTLTTTTITNGWSSLGRITSTKHEKETRTISFQETVYSPTSVTIPLTTVYTTSTAPTYTFPYFIYTSTTTLPGTPPASLCLTKTCTKSIAKTTTYTWTQEWYFVTVWSSTTGHVTTTTTVYFTSTTTTVTSPGPTTALSTTTATAWYTPLAITSSTNWKTAYATPAPVVCT</sequence>
<comment type="caution">
    <text evidence="2">The sequence shown here is derived from an EMBL/GenBank/DDBJ whole genome shotgun (WGS) entry which is preliminary data.</text>
</comment>
<protein>
    <submittedName>
        <fullName evidence="2">Uncharacterized protein</fullName>
    </submittedName>
</protein>
<evidence type="ECO:0000313" key="3">
    <source>
        <dbReference type="Proteomes" id="UP001365542"/>
    </source>
</evidence>
<keyword evidence="3" id="KW-1185">Reference proteome</keyword>
<keyword evidence="1" id="KW-0732">Signal</keyword>
<feature type="chain" id="PRO_5043508233" evidence="1">
    <location>
        <begin position="18"/>
        <end position="217"/>
    </location>
</feature>
<dbReference type="EMBL" id="JAVHJO010000019">
    <property type="protein sequence ID" value="KAK6523144.1"/>
    <property type="molecule type" value="Genomic_DNA"/>
</dbReference>
<feature type="signal peptide" evidence="1">
    <location>
        <begin position="1"/>
        <end position="17"/>
    </location>
</feature>
<accession>A0AAV9WRY6</accession>
<organism evidence="2 3">
    <name type="scientific">Orbilia ellipsospora</name>
    <dbReference type="NCBI Taxonomy" id="2528407"/>
    <lineage>
        <taxon>Eukaryota</taxon>
        <taxon>Fungi</taxon>
        <taxon>Dikarya</taxon>
        <taxon>Ascomycota</taxon>
        <taxon>Pezizomycotina</taxon>
        <taxon>Orbiliomycetes</taxon>
        <taxon>Orbiliales</taxon>
        <taxon>Orbiliaceae</taxon>
        <taxon>Orbilia</taxon>
    </lineage>
</organism>
<evidence type="ECO:0000313" key="2">
    <source>
        <dbReference type="EMBL" id="KAK6523144.1"/>
    </source>
</evidence>
<proteinExistence type="predicted"/>
<dbReference type="AlphaFoldDB" id="A0AAV9WRY6"/>
<evidence type="ECO:0000256" key="1">
    <source>
        <dbReference type="SAM" id="SignalP"/>
    </source>
</evidence>
<reference evidence="2 3" key="1">
    <citation type="submission" date="2019-10" db="EMBL/GenBank/DDBJ databases">
        <authorList>
            <person name="Palmer J.M."/>
        </authorList>
    </citation>
    <scope>NUCLEOTIDE SEQUENCE [LARGE SCALE GENOMIC DNA]</scope>
    <source>
        <strain evidence="2 3">TWF694</strain>
    </source>
</reference>
<gene>
    <name evidence="2" type="ORF">TWF694_006039</name>
</gene>